<protein>
    <submittedName>
        <fullName evidence="2">Uncharacterized protein</fullName>
    </submittedName>
</protein>
<feature type="compositionally biased region" description="Basic and acidic residues" evidence="1">
    <location>
        <begin position="10"/>
        <end position="19"/>
    </location>
</feature>
<dbReference type="Proteomes" id="UP001187343">
    <property type="component" value="Unassembled WGS sequence"/>
</dbReference>
<sequence>MPSPSAPKTSESEQREALAVRRKTERWKCQLSDPFPLQHCPNKSSGLGGLSDTLKNQNGHHASLNLLQTGQRQG</sequence>
<proteinExistence type="predicted"/>
<feature type="region of interest" description="Disordered" evidence="1">
    <location>
        <begin position="33"/>
        <end position="57"/>
    </location>
</feature>
<evidence type="ECO:0000313" key="2">
    <source>
        <dbReference type="EMBL" id="KAK2870037.1"/>
    </source>
</evidence>
<name>A0AA88NYG2_9TELE</name>
<feature type="region of interest" description="Disordered" evidence="1">
    <location>
        <begin position="1"/>
        <end position="21"/>
    </location>
</feature>
<dbReference type="AlphaFoldDB" id="A0AA88NYG2"/>
<accession>A0AA88NYG2</accession>
<comment type="caution">
    <text evidence="2">The sequence shown here is derived from an EMBL/GenBank/DDBJ whole genome shotgun (WGS) entry which is preliminary data.</text>
</comment>
<organism evidence="2 3">
    <name type="scientific">Cirrhinus molitorella</name>
    <name type="common">mud carp</name>
    <dbReference type="NCBI Taxonomy" id="172907"/>
    <lineage>
        <taxon>Eukaryota</taxon>
        <taxon>Metazoa</taxon>
        <taxon>Chordata</taxon>
        <taxon>Craniata</taxon>
        <taxon>Vertebrata</taxon>
        <taxon>Euteleostomi</taxon>
        <taxon>Actinopterygii</taxon>
        <taxon>Neopterygii</taxon>
        <taxon>Teleostei</taxon>
        <taxon>Ostariophysi</taxon>
        <taxon>Cypriniformes</taxon>
        <taxon>Cyprinidae</taxon>
        <taxon>Labeoninae</taxon>
        <taxon>Labeonini</taxon>
        <taxon>Cirrhinus</taxon>
    </lineage>
</organism>
<dbReference type="EMBL" id="JAUYZG010000024">
    <property type="protein sequence ID" value="KAK2870037.1"/>
    <property type="molecule type" value="Genomic_DNA"/>
</dbReference>
<gene>
    <name evidence="2" type="ORF">Q8A67_024429</name>
</gene>
<evidence type="ECO:0000313" key="3">
    <source>
        <dbReference type="Proteomes" id="UP001187343"/>
    </source>
</evidence>
<evidence type="ECO:0000256" key="1">
    <source>
        <dbReference type="SAM" id="MobiDB-lite"/>
    </source>
</evidence>
<reference evidence="2" key="1">
    <citation type="submission" date="2023-08" db="EMBL/GenBank/DDBJ databases">
        <title>Chromosome-level Genome Assembly of mud carp (Cirrhinus molitorella).</title>
        <authorList>
            <person name="Liu H."/>
        </authorList>
    </citation>
    <scope>NUCLEOTIDE SEQUENCE</scope>
    <source>
        <strain evidence="2">Prfri</strain>
        <tissue evidence="2">Muscle</tissue>
    </source>
</reference>
<keyword evidence="3" id="KW-1185">Reference proteome</keyword>